<evidence type="ECO:0000313" key="8">
    <source>
        <dbReference type="EMBL" id="SEM08878.1"/>
    </source>
</evidence>
<keyword evidence="2" id="KW-0813">Transport</keyword>
<keyword evidence="4 7" id="KW-0812">Transmembrane</keyword>
<reference evidence="9" key="1">
    <citation type="submission" date="2016-10" db="EMBL/GenBank/DDBJ databases">
        <authorList>
            <person name="Varghese N."/>
        </authorList>
    </citation>
    <scope>NUCLEOTIDE SEQUENCE [LARGE SCALE GENOMIC DNA]</scope>
    <source>
        <strain evidence="9">DSM 45096 / BCRC 16803 / CGMCC 4.1857 / CIP 109030 / JCM 12277 / KCTC 19219 / NBRC 100920 / 33214</strain>
    </source>
</reference>
<feature type="transmembrane region" description="Helical" evidence="7">
    <location>
        <begin position="279"/>
        <end position="297"/>
    </location>
</feature>
<keyword evidence="9" id="KW-1185">Reference proteome</keyword>
<comment type="subcellular location">
    <subcellularLocation>
        <location evidence="1">Cell inner membrane</location>
        <topology evidence="1">Multi-pass membrane protein</topology>
    </subcellularLocation>
</comment>
<evidence type="ECO:0000256" key="2">
    <source>
        <dbReference type="ARBA" id="ARBA00022448"/>
    </source>
</evidence>
<keyword evidence="5 7" id="KW-1133">Transmembrane helix</keyword>
<dbReference type="InterPro" id="IPR010290">
    <property type="entry name" value="TM_effector"/>
</dbReference>
<dbReference type="Proteomes" id="UP000183015">
    <property type="component" value="Unassembled WGS sequence"/>
</dbReference>
<dbReference type="RefSeq" id="WP_042446027.1">
    <property type="nucleotide sequence ID" value="NZ_BBPN01000010.1"/>
</dbReference>
<sequence length="427" mass="43998">MDLTPWRGSRDFRLLWTAGAVTLFGSFLTMVALPLELKALTGSTLAVGAVGAVELGPLVVCGLWGGALADAWDRRRIVLRTEAVQGLCSLGLVVDTLLPHPAVWPLYLVAACSSAASALQRPSIDALTPQLVGRDQQTAAAALNSVRWSVGAIVGPALAGLIATTAGIGVAFEVDLATFVVSVLLLARLRPVPPAPDAERASVGSLVTGLRYARGRPDLLGSYAVDIAAMLFAMPVAVFPFLAERLHAAWALGLMYASFAVGSLLVSVTSAWASRVHRYGRWIVAAACCWGAAIAGAGLLGDVWAVLACLVLAGGADMVSGLFRASLWNSTIPDELRGRLAGVELLSYSVGPQLASVRAGWTAAAMGVRTSVWAGGVACVVGVGALALALPGLWRFDARSDPHALALAAHRAAAAEPACDEVPTASA</sequence>
<dbReference type="CDD" id="cd06173">
    <property type="entry name" value="MFS_MefA_like"/>
    <property type="match status" value="1"/>
</dbReference>
<feature type="transmembrane region" description="Helical" evidence="7">
    <location>
        <begin position="372"/>
        <end position="394"/>
    </location>
</feature>
<feature type="transmembrane region" description="Helical" evidence="7">
    <location>
        <begin position="220"/>
        <end position="242"/>
    </location>
</feature>
<evidence type="ECO:0000256" key="7">
    <source>
        <dbReference type="SAM" id="Phobius"/>
    </source>
</evidence>
<dbReference type="GO" id="GO:0005886">
    <property type="term" value="C:plasma membrane"/>
    <property type="evidence" value="ECO:0007669"/>
    <property type="project" value="UniProtKB-SubCell"/>
</dbReference>
<protein>
    <submittedName>
        <fullName evidence="8">Predicted arabinose efflux permease, MFS family</fullName>
    </submittedName>
</protein>
<dbReference type="PANTHER" id="PTHR23513">
    <property type="entry name" value="INTEGRAL MEMBRANE EFFLUX PROTEIN-RELATED"/>
    <property type="match status" value="1"/>
</dbReference>
<dbReference type="eggNOG" id="COG2814">
    <property type="taxonomic scope" value="Bacteria"/>
</dbReference>
<evidence type="ECO:0000256" key="5">
    <source>
        <dbReference type="ARBA" id="ARBA00022989"/>
    </source>
</evidence>
<dbReference type="PANTHER" id="PTHR23513:SF9">
    <property type="entry name" value="ENTEROBACTIN EXPORTER ENTS"/>
    <property type="match status" value="1"/>
</dbReference>
<feature type="transmembrane region" description="Helical" evidence="7">
    <location>
        <begin position="248"/>
        <end position="272"/>
    </location>
</feature>
<evidence type="ECO:0000256" key="3">
    <source>
        <dbReference type="ARBA" id="ARBA00022475"/>
    </source>
</evidence>
<proteinExistence type="predicted"/>
<evidence type="ECO:0000256" key="4">
    <source>
        <dbReference type="ARBA" id="ARBA00022692"/>
    </source>
</evidence>
<dbReference type="InterPro" id="IPR036259">
    <property type="entry name" value="MFS_trans_sf"/>
</dbReference>
<accession>A0A1H7VJ90</accession>
<organism evidence="8 9">
    <name type="scientific">Streptacidiphilus jiangxiensis</name>
    <dbReference type="NCBI Taxonomy" id="235985"/>
    <lineage>
        <taxon>Bacteria</taxon>
        <taxon>Bacillati</taxon>
        <taxon>Actinomycetota</taxon>
        <taxon>Actinomycetes</taxon>
        <taxon>Kitasatosporales</taxon>
        <taxon>Streptomycetaceae</taxon>
        <taxon>Streptacidiphilus</taxon>
    </lineage>
</organism>
<gene>
    <name evidence="8" type="ORF">SAMN05414137_11856</name>
</gene>
<dbReference type="SUPFAM" id="SSF103473">
    <property type="entry name" value="MFS general substrate transporter"/>
    <property type="match status" value="1"/>
</dbReference>
<dbReference type="EMBL" id="FOAZ01000018">
    <property type="protein sequence ID" value="SEM08878.1"/>
    <property type="molecule type" value="Genomic_DNA"/>
</dbReference>
<dbReference type="AlphaFoldDB" id="A0A1H7VJ90"/>
<dbReference type="OrthoDB" id="5494559at2"/>
<dbReference type="STRING" id="235985.SAMN05414137_11856"/>
<dbReference type="Pfam" id="PF05977">
    <property type="entry name" value="MFS_3"/>
    <property type="match status" value="1"/>
</dbReference>
<evidence type="ECO:0000256" key="1">
    <source>
        <dbReference type="ARBA" id="ARBA00004429"/>
    </source>
</evidence>
<name>A0A1H7VJ90_STRJI</name>
<evidence type="ECO:0000256" key="6">
    <source>
        <dbReference type="ARBA" id="ARBA00023136"/>
    </source>
</evidence>
<feature type="transmembrane region" description="Helical" evidence="7">
    <location>
        <begin position="12"/>
        <end position="33"/>
    </location>
</feature>
<dbReference type="Gene3D" id="1.20.1250.20">
    <property type="entry name" value="MFS general substrate transporter like domains"/>
    <property type="match status" value="1"/>
</dbReference>
<feature type="transmembrane region" description="Helical" evidence="7">
    <location>
        <begin position="303"/>
        <end position="323"/>
    </location>
</feature>
<keyword evidence="6 7" id="KW-0472">Membrane</keyword>
<feature type="transmembrane region" description="Helical" evidence="7">
    <location>
        <begin position="45"/>
        <end position="69"/>
    </location>
</feature>
<evidence type="ECO:0000313" key="9">
    <source>
        <dbReference type="Proteomes" id="UP000183015"/>
    </source>
</evidence>
<keyword evidence="3" id="KW-1003">Cell membrane</keyword>